<protein>
    <recommendedName>
        <fullName evidence="4">Pilus assembly protein PilV</fullName>
    </recommendedName>
</protein>
<dbReference type="EMBL" id="CP036501">
    <property type="protein sequence ID" value="UZP74276.1"/>
    <property type="molecule type" value="Genomic_DNA"/>
</dbReference>
<name>A0ABY6Q6G0_9GAMM</name>
<keyword evidence="1" id="KW-0472">Membrane</keyword>
<sequence length="119" mass="12946">MLIDYLVGAALAISGMLALLVFGTDIIRMNTEARENWQAQNALADFAGRRSINPSHDLASGDLCQGSDPAWVAAWCQSPQVQSLPNVCVHLNLESANMTLRWGQDGCAGERALFAMRRL</sequence>
<reference evidence="2 3" key="1">
    <citation type="submission" date="2019-02" db="EMBL/GenBank/DDBJ databases">
        <title>Halieaceae_genomes.</title>
        <authorList>
            <person name="Li S.-H."/>
        </authorList>
    </citation>
    <scope>NUCLEOTIDE SEQUENCE [LARGE SCALE GENOMIC DNA]</scope>
    <source>
        <strain evidence="2 3">JH123</strain>
    </source>
</reference>
<organism evidence="2 3">
    <name type="scientific">Candidatus Paraluminiphilus aquimaris</name>
    <dbReference type="NCBI Taxonomy" id="2518994"/>
    <lineage>
        <taxon>Bacteria</taxon>
        <taxon>Pseudomonadati</taxon>
        <taxon>Pseudomonadota</taxon>
        <taxon>Gammaproteobacteria</taxon>
        <taxon>Cellvibrionales</taxon>
        <taxon>Halieaceae</taxon>
        <taxon>Candidatus Paraluminiphilus</taxon>
    </lineage>
</organism>
<accession>A0ABY6Q6G0</accession>
<dbReference type="Proteomes" id="UP001317963">
    <property type="component" value="Chromosome"/>
</dbReference>
<dbReference type="RefSeq" id="WP_279243088.1">
    <property type="nucleotide sequence ID" value="NZ_CP036501.1"/>
</dbReference>
<keyword evidence="1" id="KW-1133">Transmembrane helix</keyword>
<evidence type="ECO:0000313" key="2">
    <source>
        <dbReference type="EMBL" id="UZP74276.1"/>
    </source>
</evidence>
<evidence type="ECO:0000313" key="3">
    <source>
        <dbReference type="Proteomes" id="UP001317963"/>
    </source>
</evidence>
<feature type="transmembrane region" description="Helical" evidence="1">
    <location>
        <begin position="6"/>
        <end position="27"/>
    </location>
</feature>
<proteinExistence type="predicted"/>
<keyword evidence="1" id="KW-0812">Transmembrane</keyword>
<keyword evidence="3" id="KW-1185">Reference proteome</keyword>
<evidence type="ECO:0008006" key="4">
    <source>
        <dbReference type="Google" id="ProtNLM"/>
    </source>
</evidence>
<gene>
    <name evidence="2" type="ORF">E0F26_05735</name>
</gene>
<evidence type="ECO:0000256" key="1">
    <source>
        <dbReference type="SAM" id="Phobius"/>
    </source>
</evidence>